<protein>
    <submittedName>
        <fullName evidence="2">Uncharacterized protein</fullName>
    </submittedName>
</protein>
<dbReference type="AlphaFoldDB" id="X1S0L3"/>
<reference evidence="2" key="1">
    <citation type="journal article" date="2014" name="Front. Microbiol.">
        <title>High frequency of phylogenetically diverse reductive dehalogenase-homologous genes in deep subseafloor sedimentary metagenomes.</title>
        <authorList>
            <person name="Kawai M."/>
            <person name="Futagami T."/>
            <person name="Toyoda A."/>
            <person name="Takaki Y."/>
            <person name="Nishi S."/>
            <person name="Hori S."/>
            <person name="Arai W."/>
            <person name="Tsubouchi T."/>
            <person name="Morono Y."/>
            <person name="Uchiyama I."/>
            <person name="Ito T."/>
            <person name="Fujiyama A."/>
            <person name="Inagaki F."/>
            <person name="Takami H."/>
        </authorList>
    </citation>
    <scope>NUCLEOTIDE SEQUENCE</scope>
    <source>
        <strain evidence="2">Expedition CK06-06</strain>
    </source>
</reference>
<feature type="region of interest" description="Disordered" evidence="1">
    <location>
        <begin position="117"/>
        <end position="165"/>
    </location>
</feature>
<accession>X1S0L3</accession>
<dbReference type="EMBL" id="BARW01010015">
    <property type="protein sequence ID" value="GAI86542.1"/>
    <property type="molecule type" value="Genomic_DNA"/>
</dbReference>
<proteinExistence type="predicted"/>
<sequence length="165" mass="18369">MAVDRNLQQLRTDVMEIFNHVLQSLDIQGRSKDEFLISPPEAFSPNGHGGLPSGDDTGGWADRVIRFYDFLCNSGMDSGCLPRLPLYKGREDEGVISQFPCPLLRRLDLSFLPGVARPCEEPSQDDTDKKGAQEHKRIGDGPLPREKMNINNLGILVSKDDDQDS</sequence>
<name>X1S0L3_9ZZZZ</name>
<evidence type="ECO:0000256" key="1">
    <source>
        <dbReference type="SAM" id="MobiDB-lite"/>
    </source>
</evidence>
<feature type="compositionally biased region" description="Basic and acidic residues" evidence="1">
    <location>
        <begin position="126"/>
        <end position="148"/>
    </location>
</feature>
<evidence type="ECO:0000313" key="2">
    <source>
        <dbReference type="EMBL" id="GAI86542.1"/>
    </source>
</evidence>
<organism evidence="2">
    <name type="scientific">marine sediment metagenome</name>
    <dbReference type="NCBI Taxonomy" id="412755"/>
    <lineage>
        <taxon>unclassified sequences</taxon>
        <taxon>metagenomes</taxon>
        <taxon>ecological metagenomes</taxon>
    </lineage>
</organism>
<gene>
    <name evidence="2" type="ORF">S12H4_19904</name>
</gene>
<comment type="caution">
    <text evidence="2">The sequence shown here is derived from an EMBL/GenBank/DDBJ whole genome shotgun (WGS) entry which is preliminary data.</text>
</comment>